<keyword evidence="6" id="KW-1185">Reference proteome</keyword>
<dbReference type="Pfam" id="PF04937">
    <property type="entry name" value="DUF659"/>
    <property type="match status" value="1"/>
</dbReference>
<reference evidence="6" key="1">
    <citation type="journal article" date="2014" name="Nat. Commun.">
        <title>The emerging biofuel crop Camelina sativa retains a highly undifferentiated hexaploid genome structure.</title>
        <authorList>
            <person name="Kagale S."/>
            <person name="Koh C."/>
            <person name="Nixon J."/>
            <person name="Bollina V."/>
            <person name="Clarke W.E."/>
            <person name="Tuteja R."/>
            <person name="Spillane C."/>
            <person name="Robinson S.J."/>
            <person name="Links M.G."/>
            <person name="Clarke C."/>
            <person name="Higgins E.E."/>
            <person name="Huebert T."/>
            <person name="Sharpe A.G."/>
            <person name="Parkin I.A."/>
        </authorList>
    </citation>
    <scope>NUCLEOTIDE SEQUENCE [LARGE SCALE GENOMIC DNA]</scope>
    <source>
        <strain evidence="6">cv. DH55</strain>
    </source>
</reference>
<protein>
    <submittedName>
        <fullName evidence="7">Uncharacterized protein LOC104753546</fullName>
    </submittedName>
</protein>
<dbReference type="InterPro" id="IPR007021">
    <property type="entry name" value="DUF659"/>
</dbReference>
<dbReference type="SUPFAM" id="SSF53098">
    <property type="entry name" value="Ribonuclease H-like"/>
    <property type="match status" value="1"/>
</dbReference>
<keyword evidence="2" id="KW-0863">Zinc-finger</keyword>
<feature type="domain" description="BED-type" evidence="4">
    <location>
        <begin position="31"/>
        <end position="57"/>
    </location>
</feature>
<evidence type="ECO:0000313" key="6">
    <source>
        <dbReference type="Proteomes" id="UP000694864"/>
    </source>
</evidence>
<dbReference type="GeneID" id="104753546"/>
<evidence type="ECO:0000256" key="1">
    <source>
        <dbReference type="ARBA" id="ARBA00022723"/>
    </source>
</evidence>
<dbReference type="InterPro" id="IPR003656">
    <property type="entry name" value="Znf_BED"/>
</dbReference>
<organism evidence="6 7">
    <name type="scientific">Camelina sativa</name>
    <name type="common">False flax</name>
    <name type="synonym">Myagrum sativum</name>
    <dbReference type="NCBI Taxonomy" id="90675"/>
    <lineage>
        <taxon>Eukaryota</taxon>
        <taxon>Viridiplantae</taxon>
        <taxon>Streptophyta</taxon>
        <taxon>Embryophyta</taxon>
        <taxon>Tracheophyta</taxon>
        <taxon>Spermatophyta</taxon>
        <taxon>Magnoliopsida</taxon>
        <taxon>eudicotyledons</taxon>
        <taxon>Gunneridae</taxon>
        <taxon>Pentapetalae</taxon>
        <taxon>rosids</taxon>
        <taxon>malvids</taxon>
        <taxon>Brassicales</taxon>
        <taxon>Brassicaceae</taxon>
        <taxon>Camelineae</taxon>
        <taxon>Camelina</taxon>
    </lineage>
</organism>
<dbReference type="Pfam" id="PF02892">
    <property type="entry name" value="zf-BED"/>
    <property type="match status" value="1"/>
</dbReference>
<keyword evidence="1" id="KW-0479">Metal-binding</keyword>
<evidence type="ECO:0000256" key="3">
    <source>
        <dbReference type="ARBA" id="ARBA00022833"/>
    </source>
</evidence>
<evidence type="ECO:0000313" key="7">
    <source>
        <dbReference type="RefSeq" id="XP_019086365.1"/>
    </source>
</evidence>
<dbReference type="RefSeq" id="XP_019086365.1">
    <property type="nucleotide sequence ID" value="XM_019230820.1"/>
</dbReference>
<sequence>MASGETNETENLQRKSKDVGWEFGVLVNPTNLDKVKCKLCGKEFSGGVHRLKQHVARIQGNVSGCPNSNIEDQEKCKLAMQEAKNKKKRVRMKDSEIRNSVNIDERRQMEDEVIEVDGMGVNKMSRMFGPLDRFTSNINHESPQGPILTPRQQHIKNVIAKEKLHVVHQYIARWVYSHGIPFNAIANGDFKRMLEAVGQFGPGVTPPSQYQLKEPLLKEEVGRVTGIVKAQEDEWKLSGCSVMTDSWSDRKRRSIMNLCVNSKEGTMFLSSKDCSEDAHTGQYIFEYVNECIEKVGENQVVQVVTDNATNNMAAAKLLKEVKPTIIWTSCATHTINLMVEGIAKLPLFKETIDRAKTFTIFIYAHHKTLSLMRKFTKSRDIVRPGVTRFASAFLTLQSLLEKKQHLKMMFASTEWDTCKWAKDSKGLAAYHTTTNMEFWDGVEMCIKVFAPLVKVLRLADGDLKPTMGFLHGELEEAKKEICKVLDIEKNYKPILDIIGQKSKGRLDSPLHWMGYLLNPYFFYKDSTIQFDRDVISATFKCVDAFYPNDLDTQTFVINTEVAKYTKKEGNFGHPTAMKGCSKNDENYDPGLLSKNFCIYFIQFLIFFNSCLLNKNIF</sequence>
<dbReference type="InterPro" id="IPR012337">
    <property type="entry name" value="RNaseH-like_sf"/>
</dbReference>
<proteinExistence type="predicted"/>
<evidence type="ECO:0000259" key="5">
    <source>
        <dbReference type="Pfam" id="PF04937"/>
    </source>
</evidence>
<dbReference type="PANTHER" id="PTHR32166:SF74">
    <property type="entry name" value="OS05G0256350 PROTEIN"/>
    <property type="match status" value="1"/>
</dbReference>
<reference evidence="7" key="2">
    <citation type="submission" date="2025-08" db="UniProtKB">
        <authorList>
            <consortium name="RefSeq"/>
        </authorList>
    </citation>
    <scope>IDENTIFICATION</scope>
    <source>
        <tissue evidence="7">Leaf</tissue>
    </source>
</reference>
<dbReference type="Proteomes" id="UP000694864">
    <property type="component" value="Chromosome 2"/>
</dbReference>
<feature type="domain" description="DUF659" evidence="5">
    <location>
        <begin position="207"/>
        <end position="357"/>
    </location>
</feature>
<keyword evidence="3" id="KW-0862">Zinc</keyword>
<gene>
    <name evidence="7" type="primary">LOC104753546</name>
</gene>
<name>A0ABM1QHX7_CAMSA</name>
<evidence type="ECO:0000256" key="2">
    <source>
        <dbReference type="ARBA" id="ARBA00022771"/>
    </source>
</evidence>
<accession>A0ABM1QHX7</accession>
<dbReference type="PANTHER" id="PTHR32166">
    <property type="entry name" value="OSJNBA0013A04.12 PROTEIN"/>
    <property type="match status" value="1"/>
</dbReference>
<evidence type="ECO:0000259" key="4">
    <source>
        <dbReference type="Pfam" id="PF02892"/>
    </source>
</evidence>